<dbReference type="Proteomes" id="UP000292939">
    <property type="component" value="Chromosome"/>
</dbReference>
<evidence type="ECO:0000313" key="1">
    <source>
        <dbReference type="EMBL" id="QBK04258.1"/>
    </source>
</evidence>
<organism evidence="1 2">
    <name type="scientific">Hylemonella gracilis</name>
    <dbReference type="NCBI Taxonomy" id="80880"/>
    <lineage>
        <taxon>Bacteria</taxon>
        <taxon>Pseudomonadati</taxon>
        <taxon>Pseudomonadota</taxon>
        <taxon>Betaproteobacteria</taxon>
        <taxon>Burkholderiales</taxon>
        <taxon>Comamonadaceae</taxon>
        <taxon>Hylemonella</taxon>
    </lineage>
</organism>
<dbReference type="Gene3D" id="3.30.2310.20">
    <property type="entry name" value="RelE-like"/>
    <property type="match status" value="1"/>
</dbReference>
<gene>
    <name evidence="1" type="ORF">DW355_05220</name>
</gene>
<dbReference type="KEGG" id="hgr:DW355_05220"/>
<protein>
    <submittedName>
        <fullName evidence="1">Type II toxin-antitoxin system RelE/ParE family toxin</fullName>
    </submittedName>
</protein>
<dbReference type="AlphaFoldDB" id="A0A4P6UGA3"/>
<reference evidence="1 2" key="1">
    <citation type="submission" date="2018-07" db="EMBL/GenBank/DDBJ databases">
        <title>Exploring interactions and the metabolic potential of the ultra-small soil bacteria Hylemonella gracilis.</title>
        <authorList>
            <person name="Tyc O."/>
            <person name="Kulkarni P."/>
            <person name="Gawehns F."/>
            <person name="Hundscheid M."/>
            <person name="Zweers H."/>
            <person name="Garbeva P."/>
        </authorList>
    </citation>
    <scope>NUCLEOTIDE SEQUENCE [LARGE SCALE GENOMIC DNA]</scope>
    <source>
        <strain evidence="1 2">NS1</strain>
    </source>
</reference>
<dbReference type="OrthoDB" id="278204at2"/>
<dbReference type="EMBL" id="CP031395">
    <property type="protein sequence ID" value="QBK04258.1"/>
    <property type="molecule type" value="Genomic_DNA"/>
</dbReference>
<evidence type="ECO:0000313" key="2">
    <source>
        <dbReference type="Proteomes" id="UP000292939"/>
    </source>
</evidence>
<name>A0A4P6UGA3_9BURK</name>
<accession>A0A4P6UGA3</accession>
<dbReference type="InterPro" id="IPR035093">
    <property type="entry name" value="RelE/ParE_toxin_dom_sf"/>
</dbReference>
<proteinExistence type="predicted"/>
<sequence>MMQVQIVRAAETDLLAGYGFYEQQQAGIGDYFLDSLYADIDALLLYAGIHPKSDGRLHRTLSKRFPFAIYYDLKDGIVTVVAVLDCRQNPASIIERLGRS</sequence>